<dbReference type="Pfam" id="PF03795">
    <property type="entry name" value="YCII"/>
    <property type="match status" value="1"/>
</dbReference>
<comment type="similarity">
    <text evidence="1">Belongs to the YciI family.</text>
</comment>
<dbReference type="SUPFAM" id="SSF54909">
    <property type="entry name" value="Dimeric alpha+beta barrel"/>
    <property type="match status" value="1"/>
</dbReference>
<keyword evidence="4" id="KW-1185">Reference proteome</keyword>
<accession>A0A1G8TB37</accession>
<dbReference type="STRING" id="417292.SAMN05421806_101158"/>
<evidence type="ECO:0000259" key="2">
    <source>
        <dbReference type="Pfam" id="PF03795"/>
    </source>
</evidence>
<protein>
    <recommendedName>
        <fullName evidence="2">YCII-related domain-containing protein</fullName>
    </recommendedName>
</protein>
<dbReference type="OrthoDB" id="460439at2"/>
<organism evidence="3 4">
    <name type="scientific">Streptomyces indicus</name>
    <dbReference type="NCBI Taxonomy" id="417292"/>
    <lineage>
        <taxon>Bacteria</taxon>
        <taxon>Bacillati</taxon>
        <taxon>Actinomycetota</taxon>
        <taxon>Actinomycetes</taxon>
        <taxon>Kitasatosporales</taxon>
        <taxon>Streptomycetaceae</taxon>
        <taxon>Streptomyces</taxon>
    </lineage>
</organism>
<evidence type="ECO:0000313" key="3">
    <source>
        <dbReference type="EMBL" id="SDJ38713.1"/>
    </source>
</evidence>
<evidence type="ECO:0000256" key="1">
    <source>
        <dbReference type="ARBA" id="ARBA00007689"/>
    </source>
</evidence>
<gene>
    <name evidence="3" type="ORF">SAMN05421806_101158</name>
</gene>
<reference evidence="3 4" key="1">
    <citation type="submission" date="2016-10" db="EMBL/GenBank/DDBJ databases">
        <authorList>
            <person name="de Groot N.N."/>
        </authorList>
    </citation>
    <scope>NUCLEOTIDE SEQUENCE [LARGE SCALE GENOMIC DNA]</scope>
    <source>
        <strain evidence="3 4">CGMCC 4.5727</strain>
    </source>
</reference>
<proteinExistence type="inferred from homology"/>
<dbReference type="AlphaFoldDB" id="A0A1G8TB37"/>
<dbReference type="Proteomes" id="UP000199155">
    <property type="component" value="Unassembled WGS sequence"/>
</dbReference>
<name>A0A1G8TB37_9ACTN</name>
<dbReference type="PANTHER" id="PTHR33606">
    <property type="entry name" value="PROTEIN YCII"/>
    <property type="match status" value="1"/>
</dbReference>
<dbReference type="InterPro" id="IPR005545">
    <property type="entry name" value="YCII"/>
</dbReference>
<dbReference type="RefSeq" id="WP_093606673.1">
    <property type="nucleotide sequence ID" value="NZ_FNFF01000001.1"/>
</dbReference>
<dbReference type="PANTHER" id="PTHR33606:SF3">
    <property type="entry name" value="PROTEIN YCII"/>
    <property type="match status" value="1"/>
</dbReference>
<sequence>MLFYVYAEDAPGVQDRMIDRAEEHWSYMDGFADRLVLRGPTLSADGEEHTGSVHVVDVPDRTAAERFATQEPYWKAGLYREFRADRMLVERHGEIGREQDMTLVCVRRPPRPLTDGPIELGAPEQVLAFTGLLVDDEAAQSTGFVAVLRTLSEAVVEEFTGRVAGAGTTVTTTRWCRGGRH</sequence>
<dbReference type="Gene3D" id="3.30.70.1060">
    <property type="entry name" value="Dimeric alpha+beta barrel"/>
    <property type="match status" value="1"/>
</dbReference>
<dbReference type="InterPro" id="IPR011008">
    <property type="entry name" value="Dimeric_a/b-barrel"/>
</dbReference>
<feature type="domain" description="YCII-related" evidence="2">
    <location>
        <begin position="1"/>
        <end position="82"/>
    </location>
</feature>
<dbReference type="InterPro" id="IPR051807">
    <property type="entry name" value="Sec-metab_biosynth-assoc"/>
</dbReference>
<dbReference type="EMBL" id="FNFF01000001">
    <property type="protein sequence ID" value="SDJ38713.1"/>
    <property type="molecule type" value="Genomic_DNA"/>
</dbReference>
<evidence type="ECO:0000313" key="4">
    <source>
        <dbReference type="Proteomes" id="UP000199155"/>
    </source>
</evidence>